<dbReference type="Proteomes" id="UP000250078">
    <property type="component" value="Unassembled WGS sequence"/>
</dbReference>
<accession>A0ACC8ELV1</accession>
<organism evidence="1 2">
    <name type="scientific">Cenococcum geophilum 1.58</name>
    <dbReference type="NCBI Taxonomy" id="794803"/>
    <lineage>
        <taxon>Eukaryota</taxon>
        <taxon>Fungi</taxon>
        <taxon>Dikarya</taxon>
        <taxon>Ascomycota</taxon>
        <taxon>Pezizomycotina</taxon>
        <taxon>Dothideomycetes</taxon>
        <taxon>Pleosporomycetidae</taxon>
        <taxon>Gloniales</taxon>
        <taxon>Gloniaceae</taxon>
        <taxon>Cenococcum</taxon>
    </lineage>
</organism>
<evidence type="ECO:0000313" key="2">
    <source>
        <dbReference type="Proteomes" id="UP000250078"/>
    </source>
</evidence>
<name>A0ACC8ELV1_9PEZI</name>
<keyword evidence="2" id="KW-1185">Reference proteome</keyword>
<protein>
    <submittedName>
        <fullName evidence="1">Uncharacterized protein</fullName>
    </submittedName>
</protein>
<evidence type="ECO:0000313" key="1">
    <source>
        <dbReference type="EMBL" id="OCK87235.1"/>
    </source>
</evidence>
<reference evidence="1 2" key="1">
    <citation type="journal article" date="2016" name="Nat. Commun.">
        <title>Ectomycorrhizal ecology is imprinted in the genome of the dominant symbiotic fungus Cenococcum geophilum.</title>
        <authorList>
            <consortium name="DOE Joint Genome Institute"/>
            <person name="Peter M."/>
            <person name="Kohler A."/>
            <person name="Ohm R.A."/>
            <person name="Kuo A."/>
            <person name="Krutzmann J."/>
            <person name="Morin E."/>
            <person name="Arend M."/>
            <person name="Barry K.W."/>
            <person name="Binder M."/>
            <person name="Choi C."/>
            <person name="Clum A."/>
            <person name="Copeland A."/>
            <person name="Grisel N."/>
            <person name="Haridas S."/>
            <person name="Kipfer T."/>
            <person name="LaButti K."/>
            <person name="Lindquist E."/>
            <person name="Lipzen A."/>
            <person name="Maire R."/>
            <person name="Meier B."/>
            <person name="Mihaltcheva S."/>
            <person name="Molinier V."/>
            <person name="Murat C."/>
            <person name="Poggeler S."/>
            <person name="Quandt C.A."/>
            <person name="Sperisen C."/>
            <person name="Tritt A."/>
            <person name="Tisserant E."/>
            <person name="Crous P.W."/>
            <person name="Henrissat B."/>
            <person name="Nehls U."/>
            <person name="Egli S."/>
            <person name="Spatafora J.W."/>
            <person name="Grigoriev I.V."/>
            <person name="Martin F.M."/>
        </authorList>
    </citation>
    <scope>NUCLEOTIDE SEQUENCE [LARGE SCALE GENOMIC DNA]</scope>
    <source>
        <strain evidence="1 2">1.58</strain>
    </source>
</reference>
<gene>
    <name evidence="1" type="ORF">K441DRAFT_671052</name>
</gene>
<sequence length="84" mass="9330">MSSFGEIDLFTPILAQAVGFIGFGLYSTIFWRMPWRSQSTISPRIPLALRNNDTTFILGAAYTALDLAYLRTLCSNLGKPNVAR</sequence>
<dbReference type="EMBL" id="KV748264">
    <property type="protein sequence ID" value="OCK87235.1"/>
    <property type="molecule type" value="Genomic_DNA"/>
</dbReference>
<proteinExistence type="predicted"/>